<name>A0A195E5U1_9HYME</name>
<keyword evidence="3" id="KW-1185">Reference proteome</keyword>
<keyword evidence="1" id="KW-1133">Transmembrane helix</keyword>
<reference evidence="2 3" key="1">
    <citation type="submission" date="2015-09" db="EMBL/GenBank/DDBJ databases">
        <title>Trachymyrmex cornetzi WGS genome.</title>
        <authorList>
            <person name="Nygaard S."/>
            <person name="Hu H."/>
            <person name="Boomsma J."/>
            <person name="Zhang G."/>
        </authorList>
    </citation>
    <scope>NUCLEOTIDE SEQUENCE [LARGE SCALE GENOMIC DNA]</scope>
    <source>
        <strain evidence="2">Tcor2-1</strain>
        <tissue evidence="2">Whole body</tissue>
    </source>
</reference>
<keyword evidence="1" id="KW-0812">Transmembrane</keyword>
<protein>
    <submittedName>
        <fullName evidence="2">Uncharacterized protein</fullName>
    </submittedName>
</protein>
<feature type="transmembrane region" description="Helical" evidence="1">
    <location>
        <begin position="12"/>
        <end position="32"/>
    </location>
</feature>
<keyword evidence="1" id="KW-0472">Membrane</keyword>
<dbReference type="AlphaFoldDB" id="A0A195E5U1"/>
<sequence length="56" mass="6665">MQFNIKKFIERNGSYCVLLPLIVGLHIGWFTLQQRYVSKSQKHDHPIVELFKKFST</sequence>
<dbReference type="EMBL" id="KQ979609">
    <property type="protein sequence ID" value="KYN20219.1"/>
    <property type="molecule type" value="Genomic_DNA"/>
</dbReference>
<evidence type="ECO:0000313" key="3">
    <source>
        <dbReference type="Proteomes" id="UP000078492"/>
    </source>
</evidence>
<dbReference type="Proteomes" id="UP000078492">
    <property type="component" value="Unassembled WGS sequence"/>
</dbReference>
<organism evidence="2 3">
    <name type="scientific">Trachymyrmex cornetzi</name>
    <dbReference type="NCBI Taxonomy" id="471704"/>
    <lineage>
        <taxon>Eukaryota</taxon>
        <taxon>Metazoa</taxon>
        <taxon>Ecdysozoa</taxon>
        <taxon>Arthropoda</taxon>
        <taxon>Hexapoda</taxon>
        <taxon>Insecta</taxon>
        <taxon>Pterygota</taxon>
        <taxon>Neoptera</taxon>
        <taxon>Endopterygota</taxon>
        <taxon>Hymenoptera</taxon>
        <taxon>Apocrita</taxon>
        <taxon>Aculeata</taxon>
        <taxon>Formicoidea</taxon>
        <taxon>Formicidae</taxon>
        <taxon>Myrmicinae</taxon>
        <taxon>Trachymyrmex</taxon>
    </lineage>
</organism>
<proteinExistence type="predicted"/>
<gene>
    <name evidence="2" type="ORF">ALC57_07510</name>
</gene>
<evidence type="ECO:0000313" key="2">
    <source>
        <dbReference type="EMBL" id="KYN20219.1"/>
    </source>
</evidence>
<evidence type="ECO:0000256" key="1">
    <source>
        <dbReference type="SAM" id="Phobius"/>
    </source>
</evidence>
<accession>A0A195E5U1</accession>